<evidence type="ECO:0008006" key="3">
    <source>
        <dbReference type="Google" id="ProtNLM"/>
    </source>
</evidence>
<gene>
    <name evidence="1" type="ORF">OF897_07410</name>
</gene>
<protein>
    <recommendedName>
        <fullName evidence="3">Lipocalin-like domain-containing protein</fullName>
    </recommendedName>
</protein>
<proteinExistence type="predicted"/>
<organism evidence="1 2">
    <name type="scientific">Chryseobacterium formosus</name>
    <dbReference type="NCBI Taxonomy" id="1537363"/>
    <lineage>
        <taxon>Bacteria</taxon>
        <taxon>Pseudomonadati</taxon>
        <taxon>Bacteroidota</taxon>
        <taxon>Flavobacteriia</taxon>
        <taxon>Flavobacteriales</taxon>
        <taxon>Weeksellaceae</taxon>
        <taxon>Chryseobacterium group</taxon>
        <taxon>Chryseobacterium</taxon>
    </lineage>
</organism>
<reference evidence="1" key="1">
    <citation type="submission" date="2022-10" db="EMBL/GenBank/DDBJ databases">
        <title>Chryseobacterium sp. nov., a novel bacterial species.</title>
        <authorList>
            <person name="Cao Y."/>
        </authorList>
    </citation>
    <scope>NUCLEOTIDE SEQUENCE</scope>
    <source>
        <strain evidence="1">CCTCC AB2015118</strain>
    </source>
</reference>
<comment type="caution">
    <text evidence="1">The sequence shown here is derived from an EMBL/GenBank/DDBJ whole genome shotgun (WGS) entry which is preliminary data.</text>
</comment>
<keyword evidence="2" id="KW-1185">Reference proteome</keyword>
<evidence type="ECO:0000313" key="2">
    <source>
        <dbReference type="Proteomes" id="UP001073122"/>
    </source>
</evidence>
<evidence type="ECO:0000313" key="1">
    <source>
        <dbReference type="EMBL" id="MCX8523749.1"/>
    </source>
</evidence>
<name>A0ABT3XTJ2_9FLAO</name>
<dbReference type="PROSITE" id="PS51257">
    <property type="entry name" value="PROKAR_LIPOPROTEIN"/>
    <property type="match status" value="1"/>
</dbReference>
<dbReference type="Proteomes" id="UP001073122">
    <property type="component" value="Unassembled WGS sequence"/>
</dbReference>
<dbReference type="EMBL" id="JAOVZW010000008">
    <property type="protein sequence ID" value="MCX8523749.1"/>
    <property type="molecule type" value="Genomic_DNA"/>
</dbReference>
<accession>A0ABT3XTJ2</accession>
<sequence>MTNMKCKSLFFFQVVLITVLMFGLTSCESKKSDNPLLDTQWSGLAKIPQETEVVLKFSKDKLDVLLGDKVIENMNYSLNNGEITIVKNSGGTPCNAGTTGKYKYEIIGENLVMTFISDECTARIKSLQGVIYKKHEVKK</sequence>